<dbReference type="OrthoDB" id="10683337at2759"/>
<evidence type="ECO:0000256" key="2">
    <source>
        <dbReference type="SAM" id="MobiDB-lite"/>
    </source>
</evidence>
<accession>A0A139AZC7</accession>
<protein>
    <submittedName>
        <fullName evidence="3">Uncharacterized protein</fullName>
    </submittedName>
</protein>
<feature type="coiled-coil region" evidence="1">
    <location>
        <begin position="159"/>
        <end position="186"/>
    </location>
</feature>
<keyword evidence="1" id="KW-0175">Coiled coil</keyword>
<feature type="region of interest" description="Disordered" evidence="2">
    <location>
        <begin position="311"/>
        <end position="334"/>
    </location>
</feature>
<keyword evidence="4" id="KW-1185">Reference proteome</keyword>
<dbReference type="Proteomes" id="UP000070544">
    <property type="component" value="Unassembled WGS sequence"/>
</dbReference>
<evidence type="ECO:0000313" key="3">
    <source>
        <dbReference type="EMBL" id="KXS22067.1"/>
    </source>
</evidence>
<reference evidence="3 4" key="1">
    <citation type="journal article" date="2015" name="Genome Biol. Evol.">
        <title>Phylogenomic analyses indicate that early fungi evolved digesting cell walls of algal ancestors of land plants.</title>
        <authorList>
            <person name="Chang Y."/>
            <person name="Wang S."/>
            <person name="Sekimoto S."/>
            <person name="Aerts A.L."/>
            <person name="Choi C."/>
            <person name="Clum A."/>
            <person name="LaButti K.M."/>
            <person name="Lindquist E.A."/>
            <person name="Yee Ngan C."/>
            <person name="Ohm R.A."/>
            <person name="Salamov A.A."/>
            <person name="Grigoriev I.V."/>
            <person name="Spatafora J.W."/>
            <person name="Berbee M.L."/>
        </authorList>
    </citation>
    <scope>NUCLEOTIDE SEQUENCE [LARGE SCALE GENOMIC DNA]</scope>
    <source>
        <strain evidence="3 4">JEL478</strain>
    </source>
</reference>
<dbReference type="AlphaFoldDB" id="A0A139AZC7"/>
<sequence length="505" mass="57743">MVKGLLCVTHLTLQARIPKEPPKDEVLTLRHVAVPSRQEELLRAALIEIEEYKEQLKTRSESFEQAEARFNENERKIQENHVDGLAPDQYGKSVVSFGANTQTESFDDSKPGLERNAMGATAVLDNAALDVAPRTDNIDQATGNRDFWLLLESSVLKQQKSLVDRRNFLERRVQELEAAHAQKDQEISAHSSKLNLFVREHEAQWRSMEADRLQLKTALLAALEDNERISEERGRLEEEMRSFQGLLQQNTCFERLGSPEGEWGGTEMKCIHSSLIKQLQSELDSREFELTEIKTELSRLREDLATARIVGREQSTDQVKEGHPTNPSNYHGHSEAVQTEFGPVEGEMGISNLSSNHKHAFQTLWDKKESYKREAVVARERLTALEREIRRLNTSEEAKDKYQSDLLAHIERLESEMSSLRRDLGVYASDSTARLLPRIEGKLEKYRRKVTSLLADERVLREHNLSLARELFGARCAAQAAENKVLDLAFQKKYMTVLIKQMKAK</sequence>
<feature type="coiled-coil region" evidence="1">
    <location>
        <begin position="276"/>
        <end position="310"/>
    </location>
</feature>
<proteinExistence type="predicted"/>
<gene>
    <name evidence="3" type="ORF">M427DRAFT_26727</name>
</gene>
<evidence type="ECO:0000313" key="4">
    <source>
        <dbReference type="Proteomes" id="UP000070544"/>
    </source>
</evidence>
<organism evidence="3 4">
    <name type="scientific">Gonapodya prolifera (strain JEL478)</name>
    <name type="common">Monoblepharis prolifera</name>
    <dbReference type="NCBI Taxonomy" id="1344416"/>
    <lineage>
        <taxon>Eukaryota</taxon>
        <taxon>Fungi</taxon>
        <taxon>Fungi incertae sedis</taxon>
        <taxon>Chytridiomycota</taxon>
        <taxon>Chytridiomycota incertae sedis</taxon>
        <taxon>Monoblepharidomycetes</taxon>
        <taxon>Monoblepharidales</taxon>
        <taxon>Gonapodyaceae</taxon>
        <taxon>Gonapodya</taxon>
    </lineage>
</organism>
<feature type="compositionally biased region" description="Basic and acidic residues" evidence="2">
    <location>
        <begin position="311"/>
        <end position="323"/>
    </location>
</feature>
<dbReference type="EMBL" id="KQ965731">
    <property type="protein sequence ID" value="KXS22067.1"/>
    <property type="molecule type" value="Genomic_DNA"/>
</dbReference>
<feature type="coiled-coil region" evidence="1">
    <location>
        <begin position="368"/>
        <end position="430"/>
    </location>
</feature>
<feature type="coiled-coil region" evidence="1">
    <location>
        <begin position="219"/>
        <end position="246"/>
    </location>
</feature>
<evidence type="ECO:0000256" key="1">
    <source>
        <dbReference type="SAM" id="Coils"/>
    </source>
</evidence>
<name>A0A139AZC7_GONPJ</name>